<proteinExistence type="predicted"/>
<comment type="subcellular location">
    <subcellularLocation>
        <location evidence="1">Membrane</location>
    </subcellularLocation>
</comment>
<accession>A0A4P9W6N5</accession>
<evidence type="ECO:0000256" key="4">
    <source>
        <dbReference type="ARBA" id="ARBA00022982"/>
    </source>
</evidence>
<name>A0A4P9W6N5_9FUNG</name>
<feature type="transmembrane region" description="Helical" evidence="7">
    <location>
        <begin position="20"/>
        <end position="41"/>
    </location>
</feature>
<dbReference type="Gene3D" id="1.20.120.1770">
    <property type="match status" value="1"/>
</dbReference>
<gene>
    <name evidence="9" type="ORF">BDK51DRAFT_45908</name>
</gene>
<dbReference type="Pfam" id="PF03188">
    <property type="entry name" value="Cytochrom_B561"/>
    <property type="match status" value="1"/>
</dbReference>
<sequence>IYENKSQNDRPHFTTRHGKLGLAVTILAVVQSLAGLYANSLPTAFTLRRAHRIAGVSLLLGLLAVSALGLYTGWIARDAEKYPLGWEWVPAVGLAGVAVGLVSNAGALRGGKW</sequence>
<keyword evidence="4" id="KW-0249">Electron transport</keyword>
<organism evidence="9 10">
    <name type="scientific">Blyttiomyces helicus</name>
    <dbReference type="NCBI Taxonomy" id="388810"/>
    <lineage>
        <taxon>Eukaryota</taxon>
        <taxon>Fungi</taxon>
        <taxon>Fungi incertae sedis</taxon>
        <taxon>Chytridiomycota</taxon>
        <taxon>Chytridiomycota incertae sedis</taxon>
        <taxon>Chytridiomycetes</taxon>
        <taxon>Chytridiomycetes incertae sedis</taxon>
        <taxon>Blyttiomyces</taxon>
    </lineage>
</organism>
<dbReference type="InterPro" id="IPR006593">
    <property type="entry name" value="Cyt_b561/ferric_Rdtase_TM"/>
</dbReference>
<keyword evidence="6 7" id="KW-0472">Membrane</keyword>
<evidence type="ECO:0000259" key="8">
    <source>
        <dbReference type="Pfam" id="PF03188"/>
    </source>
</evidence>
<keyword evidence="10" id="KW-1185">Reference proteome</keyword>
<dbReference type="Proteomes" id="UP000269721">
    <property type="component" value="Unassembled WGS sequence"/>
</dbReference>
<feature type="non-terminal residue" evidence="9">
    <location>
        <position position="1"/>
    </location>
</feature>
<evidence type="ECO:0000256" key="2">
    <source>
        <dbReference type="ARBA" id="ARBA00022448"/>
    </source>
</evidence>
<feature type="transmembrane region" description="Helical" evidence="7">
    <location>
        <begin position="88"/>
        <end position="108"/>
    </location>
</feature>
<dbReference type="GO" id="GO:0016020">
    <property type="term" value="C:membrane"/>
    <property type="evidence" value="ECO:0007669"/>
    <property type="project" value="UniProtKB-SubCell"/>
</dbReference>
<evidence type="ECO:0000256" key="5">
    <source>
        <dbReference type="ARBA" id="ARBA00022989"/>
    </source>
</evidence>
<reference evidence="10" key="1">
    <citation type="journal article" date="2018" name="Nat. Microbiol.">
        <title>Leveraging single-cell genomics to expand the fungal tree of life.</title>
        <authorList>
            <person name="Ahrendt S.R."/>
            <person name="Quandt C.A."/>
            <person name="Ciobanu D."/>
            <person name="Clum A."/>
            <person name="Salamov A."/>
            <person name="Andreopoulos B."/>
            <person name="Cheng J.F."/>
            <person name="Woyke T."/>
            <person name="Pelin A."/>
            <person name="Henrissat B."/>
            <person name="Reynolds N.K."/>
            <person name="Benny G.L."/>
            <person name="Smith M.E."/>
            <person name="James T.Y."/>
            <person name="Grigoriev I.V."/>
        </authorList>
    </citation>
    <scope>NUCLEOTIDE SEQUENCE [LARGE SCALE GENOMIC DNA]</scope>
</reference>
<keyword evidence="2" id="KW-0813">Transport</keyword>
<evidence type="ECO:0000256" key="1">
    <source>
        <dbReference type="ARBA" id="ARBA00004370"/>
    </source>
</evidence>
<dbReference type="OrthoDB" id="432881at2759"/>
<evidence type="ECO:0000256" key="3">
    <source>
        <dbReference type="ARBA" id="ARBA00022692"/>
    </source>
</evidence>
<evidence type="ECO:0000256" key="7">
    <source>
        <dbReference type="SAM" id="Phobius"/>
    </source>
</evidence>
<keyword evidence="3 7" id="KW-0812">Transmembrane</keyword>
<keyword evidence="5 7" id="KW-1133">Transmembrane helix</keyword>
<evidence type="ECO:0000256" key="6">
    <source>
        <dbReference type="ARBA" id="ARBA00023136"/>
    </source>
</evidence>
<evidence type="ECO:0000313" key="10">
    <source>
        <dbReference type="Proteomes" id="UP000269721"/>
    </source>
</evidence>
<protein>
    <recommendedName>
        <fullName evidence="8">Cytochrome b561 domain-containing protein</fullName>
    </recommendedName>
</protein>
<dbReference type="EMBL" id="KZ997729">
    <property type="protein sequence ID" value="RKO87035.1"/>
    <property type="molecule type" value="Genomic_DNA"/>
</dbReference>
<dbReference type="AlphaFoldDB" id="A0A4P9W6N5"/>
<feature type="transmembrane region" description="Helical" evidence="7">
    <location>
        <begin position="53"/>
        <end position="76"/>
    </location>
</feature>
<feature type="domain" description="Cytochrome b561" evidence="8">
    <location>
        <begin position="2"/>
        <end position="71"/>
    </location>
</feature>
<evidence type="ECO:0000313" key="9">
    <source>
        <dbReference type="EMBL" id="RKO87035.1"/>
    </source>
</evidence>